<comment type="caution">
    <text evidence="2">The sequence shown here is derived from an EMBL/GenBank/DDBJ whole genome shotgun (WGS) entry which is preliminary data.</text>
</comment>
<evidence type="ECO:0000313" key="2">
    <source>
        <dbReference type="EMBL" id="KPM58081.1"/>
    </source>
</evidence>
<keyword evidence="1" id="KW-0175">Coiled coil</keyword>
<dbReference type="Proteomes" id="UP000050437">
    <property type="component" value="Unassembled WGS sequence"/>
</dbReference>
<organism evidence="2 3">
    <name type="scientific">Pseudomonas putida</name>
    <name type="common">Arthrobacter siderocapsulatus</name>
    <dbReference type="NCBI Taxonomy" id="303"/>
    <lineage>
        <taxon>Bacteria</taxon>
        <taxon>Pseudomonadati</taxon>
        <taxon>Pseudomonadota</taxon>
        <taxon>Gammaproteobacteria</taxon>
        <taxon>Pseudomonadales</taxon>
        <taxon>Pseudomonadaceae</taxon>
        <taxon>Pseudomonas</taxon>
    </lineage>
</organism>
<evidence type="ECO:0000313" key="3">
    <source>
        <dbReference type="Proteomes" id="UP000050437"/>
    </source>
</evidence>
<sequence>MTEQANRIDWLERQLAQVASLITEDEKRLAAEPNRFSLQVSLRSWQAHQEDLRQELRQAKAALQNEVIQLRLSGRRMDGSIPLKLLSKVSYGINRALSYAAYHLRHGRDPGRGIPETLAQELDLRLSGLALGSTRLVFAGNVAPDMAGDSILEGALEQIFEVLKEPSEDRIRDLVETIGISATKALSDMLGELEVQELSAELLWPAPNSKVYHWGGSLEAVRLAHKKLSKHEIREPEPVSLFGEVTDLKENGALYIRSGNSKLKISYNRQQYHHIQKYTLGMPVSLKVLKHVRFEPLSDREIVTYKLVTED</sequence>
<protein>
    <submittedName>
        <fullName evidence="2">Uncharacterized protein</fullName>
    </submittedName>
</protein>
<reference evidence="2 3" key="1">
    <citation type="submission" date="2015-10" db="EMBL/GenBank/DDBJ databases">
        <title>Pseudomonas putida clinical strains.</title>
        <authorList>
            <person name="Molina L."/>
            <person name="Udaondo Z."/>
        </authorList>
    </citation>
    <scope>NUCLEOTIDE SEQUENCE [LARGE SCALE GENOMIC DNA]</scope>
    <source>
        <strain evidence="2 3">HB13667</strain>
    </source>
</reference>
<accession>A0A0P7CPB0</accession>
<dbReference type="EMBL" id="LKKS01000143">
    <property type="protein sequence ID" value="KPM58081.1"/>
    <property type="molecule type" value="Genomic_DNA"/>
</dbReference>
<feature type="coiled-coil region" evidence="1">
    <location>
        <begin position="42"/>
        <end position="73"/>
    </location>
</feature>
<name>A0A0P7CPB0_PSEPU</name>
<dbReference type="AlphaFoldDB" id="A0A0P7CPB0"/>
<gene>
    <name evidence="2" type="ORF">HB13667_28610</name>
</gene>
<dbReference type="RefSeq" id="WP_054573849.1">
    <property type="nucleotide sequence ID" value="NZ_LKKS01000143.1"/>
</dbReference>
<proteinExistence type="predicted"/>
<evidence type="ECO:0000256" key="1">
    <source>
        <dbReference type="SAM" id="Coils"/>
    </source>
</evidence>